<feature type="compositionally biased region" description="Basic and acidic residues" evidence="1">
    <location>
        <begin position="119"/>
        <end position="134"/>
    </location>
</feature>
<reference evidence="2" key="1">
    <citation type="submission" date="2014-09" db="EMBL/GenBank/DDBJ databases">
        <title>Genome sequence of the luminous mushroom Mycena chlorophos for searching fungal bioluminescence genes.</title>
        <authorList>
            <person name="Tanaka Y."/>
            <person name="Kasuga D."/>
            <person name="Oba Y."/>
            <person name="Hase S."/>
            <person name="Sato K."/>
            <person name="Oba Y."/>
            <person name="Sakakibara Y."/>
        </authorList>
    </citation>
    <scope>NUCLEOTIDE SEQUENCE</scope>
</reference>
<dbReference type="Proteomes" id="UP000815677">
    <property type="component" value="Unassembled WGS sequence"/>
</dbReference>
<feature type="compositionally biased region" description="Acidic residues" evidence="1">
    <location>
        <begin position="258"/>
        <end position="272"/>
    </location>
</feature>
<keyword evidence="3" id="KW-1185">Reference proteome</keyword>
<organism evidence="2 3">
    <name type="scientific">Mycena chlorophos</name>
    <name type="common">Agaric fungus</name>
    <name type="synonym">Agaricus chlorophos</name>
    <dbReference type="NCBI Taxonomy" id="658473"/>
    <lineage>
        <taxon>Eukaryota</taxon>
        <taxon>Fungi</taxon>
        <taxon>Dikarya</taxon>
        <taxon>Basidiomycota</taxon>
        <taxon>Agaricomycotina</taxon>
        <taxon>Agaricomycetes</taxon>
        <taxon>Agaricomycetidae</taxon>
        <taxon>Agaricales</taxon>
        <taxon>Marasmiineae</taxon>
        <taxon>Mycenaceae</taxon>
        <taxon>Mycena</taxon>
    </lineage>
</organism>
<evidence type="ECO:0008006" key="4">
    <source>
        <dbReference type="Google" id="ProtNLM"/>
    </source>
</evidence>
<evidence type="ECO:0000256" key="1">
    <source>
        <dbReference type="SAM" id="MobiDB-lite"/>
    </source>
</evidence>
<feature type="region of interest" description="Disordered" evidence="1">
    <location>
        <begin position="85"/>
        <end position="134"/>
    </location>
</feature>
<name>A0ABQ0L439_MYCCL</name>
<accession>A0ABQ0L439</accession>
<feature type="compositionally biased region" description="Basic residues" evidence="1">
    <location>
        <begin position="92"/>
        <end position="101"/>
    </location>
</feature>
<dbReference type="EMBL" id="DF841028">
    <property type="protein sequence ID" value="GAT45277.1"/>
    <property type="molecule type" value="Genomic_DNA"/>
</dbReference>
<evidence type="ECO:0000313" key="3">
    <source>
        <dbReference type="Proteomes" id="UP000815677"/>
    </source>
</evidence>
<sequence length="301" mass="33766">MSVKRKQHDDSPYSSSSTEDEYEAPVAILVDKNSKARDDLEGTPYPSDEECNRCQQRGVPCYPQEPTKNNKAQVCRACAKGHRKCVWPGKPPPKRPRKNAHPKTPAMVDSSSSEFDYVAESRNDKDMAPRRSTRTEKRELLAALGELQADIRGLRRDVGAVLNNQRAMLRVTEEIVDALRLSQAGASVANVQQPSPSTPDGSKTHTTGRKMLRHEKQRYEALRRISTSATSSPVPVPNLHWLSLPPSPPPPRRMSSDSELDQLQDDDYDDEGGNLIEGYTEQEWAEMFLRQQEEREAAGCI</sequence>
<proteinExistence type="predicted"/>
<protein>
    <recommendedName>
        <fullName evidence="4">Zn(2)-C6 fungal-type domain-containing protein</fullName>
    </recommendedName>
</protein>
<feature type="compositionally biased region" description="Basic residues" evidence="1">
    <location>
        <begin position="206"/>
        <end position="216"/>
    </location>
</feature>
<feature type="region of interest" description="Disordered" evidence="1">
    <location>
        <begin position="186"/>
        <end position="280"/>
    </location>
</feature>
<evidence type="ECO:0000313" key="2">
    <source>
        <dbReference type="EMBL" id="GAT45277.1"/>
    </source>
</evidence>
<gene>
    <name evidence="2" type="ORF">MCHLO_02863</name>
</gene>
<feature type="region of interest" description="Disordered" evidence="1">
    <location>
        <begin position="1"/>
        <end position="52"/>
    </location>
</feature>
<feature type="compositionally biased region" description="Polar residues" evidence="1">
    <location>
        <begin position="189"/>
        <end position="205"/>
    </location>
</feature>